<protein>
    <submittedName>
        <fullName evidence="2">Stalk domain-containing protein</fullName>
    </submittedName>
</protein>
<dbReference type="InterPro" id="IPR038765">
    <property type="entry name" value="Papain-like_cys_pep_sf"/>
</dbReference>
<comment type="caution">
    <text evidence="2">The sequence shown here is derived from an EMBL/GenBank/DDBJ whole genome shotgun (WGS) entry which is preliminary data.</text>
</comment>
<dbReference type="InterPro" id="IPR002931">
    <property type="entry name" value="Transglutaminase-like"/>
</dbReference>
<sequence length="483" mass="54280">MNQQSGKKRWILVLISILLLGQPLAVSGITVQVDGRTLPMDVAPVTMQGRTMVPLRSIFEALGAETQWDPDNQSIKASVEDTVVNLHIGSPYSMVNGKFVIVDVPPTIINGRTMVPARYVAESLGAKVDWLPDSQTVAITSKDNIVHVPGGAPSFSIEQPLYSTFDTTDLPFDIPENPYEEVIIHYAEDNYARITLDYPNIDIEGRVPKAYHGKKVMATMAGYFMSKHFPVDSSGHFKGSFSVYEKQDTPEFYIDGKRNPQPTLRESLTGGSEFGIMVRLPHITDPSGRNVTFKVRLSEDEQDLYFDINEKKYKENLRFLSEPTAKDLEVLGKNDPRYSQLVDIVNQVVKPGMSDYEKAYAISVWVADNIYYGLNIQGYKGGTLYDVLERRWGVCSGYDKLTVALLQTAGIPARTNMGHITRRGRTEGHQWTSFYADGRWVLVDTTWMSKNQYFGDVDTYSKGSSMNLEEFDIHIIHLSETRG</sequence>
<dbReference type="InterPro" id="IPR012854">
    <property type="entry name" value="Cu_amine_oxidase-like_N"/>
</dbReference>
<dbReference type="InterPro" id="IPR052557">
    <property type="entry name" value="CAP/Cytokinesis_protein"/>
</dbReference>
<dbReference type="SUPFAM" id="SSF55383">
    <property type="entry name" value="Copper amine oxidase, domain N"/>
    <property type="match status" value="1"/>
</dbReference>
<dbReference type="Proteomes" id="UP001407405">
    <property type="component" value="Unassembled WGS sequence"/>
</dbReference>
<dbReference type="EMBL" id="JBCITM010000015">
    <property type="protein sequence ID" value="MEN1761392.1"/>
    <property type="molecule type" value="Genomic_DNA"/>
</dbReference>
<dbReference type="InterPro" id="IPR036582">
    <property type="entry name" value="Mao_N_sf"/>
</dbReference>
<evidence type="ECO:0000313" key="3">
    <source>
        <dbReference type="Proteomes" id="UP001407405"/>
    </source>
</evidence>
<dbReference type="SUPFAM" id="SSF54001">
    <property type="entry name" value="Cysteine proteinases"/>
    <property type="match status" value="1"/>
</dbReference>
<reference evidence="2 3" key="1">
    <citation type="submission" date="2024-04" db="EMBL/GenBank/DDBJ databases">
        <title>Genome sequencing and metabolic network reconstruction of aminoacids and betaine degradation by Anoxynatronum sibiricum.</title>
        <authorList>
            <person name="Detkova E.N."/>
            <person name="Boltjanskaja Y.V."/>
            <person name="Mardanov A.V."/>
            <person name="Kevbrin V."/>
        </authorList>
    </citation>
    <scope>NUCLEOTIDE SEQUENCE [LARGE SCALE GENOMIC DNA]</scope>
    <source>
        <strain evidence="2 3">Z-7981</strain>
    </source>
</reference>
<evidence type="ECO:0000259" key="1">
    <source>
        <dbReference type="SMART" id="SM00460"/>
    </source>
</evidence>
<dbReference type="Gene3D" id="3.30.457.10">
    <property type="entry name" value="Copper amine oxidase-like, N-terminal domain"/>
    <property type="match status" value="1"/>
</dbReference>
<dbReference type="SMART" id="SM00460">
    <property type="entry name" value="TGc"/>
    <property type="match status" value="1"/>
</dbReference>
<gene>
    <name evidence="2" type="ORF">AAIG11_12940</name>
</gene>
<organism evidence="2 3">
    <name type="scientific">Anoxynatronum sibiricum</name>
    <dbReference type="NCBI Taxonomy" id="210623"/>
    <lineage>
        <taxon>Bacteria</taxon>
        <taxon>Bacillati</taxon>
        <taxon>Bacillota</taxon>
        <taxon>Clostridia</taxon>
        <taxon>Eubacteriales</taxon>
        <taxon>Clostridiaceae</taxon>
        <taxon>Anoxynatronum</taxon>
    </lineage>
</organism>
<proteinExistence type="predicted"/>
<dbReference type="Gene3D" id="3.10.620.30">
    <property type="match status" value="1"/>
</dbReference>
<dbReference type="Pfam" id="PF07833">
    <property type="entry name" value="Cu_amine_oxidN1"/>
    <property type="match status" value="1"/>
</dbReference>
<accession>A0ABU9VW52</accession>
<dbReference type="Pfam" id="PF01841">
    <property type="entry name" value="Transglut_core"/>
    <property type="match status" value="1"/>
</dbReference>
<feature type="domain" description="Transglutaminase-like" evidence="1">
    <location>
        <begin position="387"/>
        <end position="447"/>
    </location>
</feature>
<dbReference type="PANTHER" id="PTHR46333:SF2">
    <property type="entry name" value="CYTOKINESIS PROTEIN 3"/>
    <property type="match status" value="1"/>
</dbReference>
<dbReference type="RefSeq" id="WP_343186691.1">
    <property type="nucleotide sequence ID" value="NZ_JBCITM010000015.1"/>
</dbReference>
<dbReference type="PANTHER" id="PTHR46333">
    <property type="entry name" value="CYTOKINESIS PROTEIN 3"/>
    <property type="match status" value="1"/>
</dbReference>
<evidence type="ECO:0000313" key="2">
    <source>
        <dbReference type="EMBL" id="MEN1761392.1"/>
    </source>
</evidence>
<name>A0ABU9VW52_9CLOT</name>
<keyword evidence="3" id="KW-1185">Reference proteome</keyword>